<gene>
    <name evidence="2" type="ORF">ACFPT7_06010</name>
</gene>
<proteinExistence type="predicted"/>
<reference evidence="3" key="1">
    <citation type="journal article" date="2019" name="Int. J. Syst. Evol. Microbiol.">
        <title>The Global Catalogue of Microorganisms (GCM) 10K type strain sequencing project: providing services to taxonomists for standard genome sequencing and annotation.</title>
        <authorList>
            <consortium name="The Broad Institute Genomics Platform"/>
            <consortium name="The Broad Institute Genome Sequencing Center for Infectious Disease"/>
            <person name="Wu L."/>
            <person name="Ma J."/>
        </authorList>
    </citation>
    <scope>NUCLEOTIDE SEQUENCE [LARGE SCALE GENOMIC DNA]</scope>
    <source>
        <strain evidence="3">JCM 4087</strain>
    </source>
</reference>
<keyword evidence="3" id="KW-1185">Reference proteome</keyword>
<feature type="chain" id="PRO_5046950507" evidence="1">
    <location>
        <begin position="24"/>
        <end position="123"/>
    </location>
</feature>
<sequence length="123" mass="13277">MKAARQFGIVLLLLVSYLTPAMACVVSDVHMNAEERACCRAMKNQCEQMGMSASHGCCQKAPKSAQENAVATKAVAYHSVVVAVIWLSVMERLNLNPVTMGLVEYADTSPPQPPPSSISILRI</sequence>
<dbReference type="Proteomes" id="UP001596091">
    <property type="component" value="Unassembled WGS sequence"/>
</dbReference>
<name>A0ABW1ECX4_9BACT</name>
<evidence type="ECO:0000256" key="1">
    <source>
        <dbReference type="SAM" id="SignalP"/>
    </source>
</evidence>
<feature type="signal peptide" evidence="1">
    <location>
        <begin position="1"/>
        <end position="23"/>
    </location>
</feature>
<dbReference type="RefSeq" id="WP_263337531.1">
    <property type="nucleotide sequence ID" value="NZ_JAGSYH010000004.1"/>
</dbReference>
<organism evidence="2 3">
    <name type="scientific">Acidicapsa dinghuensis</name>
    <dbReference type="NCBI Taxonomy" id="2218256"/>
    <lineage>
        <taxon>Bacteria</taxon>
        <taxon>Pseudomonadati</taxon>
        <taxon>Acidobacteriota</taxon>
        <taxon>Terriglobia</taxon>
        <taxon>Terriglobales</taxon>
        <taxon>Acidobacteriaceae</taxon>
        <taxon>Acidicapsa</taxon>
    </lineage>
</organism>
<evidence type="ECO:0000313" key="2">
    <source>
        <dbReference type="EMBL" id="MFC5861839.1"/>
    </source>
</evidence>
<accession>A0ABW1ECX4</accession>
<protein>
    <submittedName>
        <fullName evidence="2">Uncharacterized protein</fullName>
    </submittedName>
</protein>
<keyword evidence="1" id="KW-0732">Signal</keyword>
<evidence type="ECO:0000313" key="3">
    <source>
        <dbReference type="Proteomes" id="UP001596091"/>
    </source>
</evidence>
<dbReference type="EMBL" id="JBHSPH010000002">
    <property type="protein sequence ID" value="MFC5861839.1"/>
    <property type="molecule type" value="Genomic_DNA"/>
</dbReference>
<comment type="caution">
    <text evidence="2">The sequence shown here is derived from an EMBL/GenBank/DDBJ whole genome shotgun (WGS) entry which is preliminary data.</text>
</comment>